<protein>
    <submittedName>
        <fullName evidence="3">Uncharacterized protein</fullName>
    </submittedName>
</protein>
<evidence type="ECO:0000313" key="4">
    <source>
        <dbReference type="Proteomes" id="UP000823775"/>
    </source>
</evidence>
<proteinExistence type="predicted"/>
<evidence type="ECO:0000256" key="2">
    <source>
        <dbReference type="SAM" id="MobiDB-lite"/>
    </source>
</evidence>
<comment type="caution">
    <text evidence="3">The sequence shown here is derived from an EMBL/GenBank/DDBJ whole genome shotgun (WGS) entry which is preliminary data.</text>
</comment>
<feature type="compositionally biased region" description="Basic and acidic residues" evidence="2">
    <location>
        <begin position="17"/>
        <end position="30"/>
    </location>
</feature>
<evidence type="ECO:0000313" key="3">
    <source>
        <dbReference type="EMBL" id="MCD7464701.1"/>
    </source>
</evidence>
<gene>
    <name evidence="3" type="ORF">HAX54_053253</name>
</gene>
<sequence>MTPTTNTEGEPGTQDKNTQHEHLNTFRMPDEQGTTPDLSHHGTTEEHEQPDHVYRLHKASYGLKQAPRVCPSMLNVSMAEEAPPSTQGELPSAVSETTPGSKEKQPVTQMTFDLHTATARVTELKRENAQLKDDLSTANAEISTLKDIILSEQSVHHNKIDKLLSLIDKTTYSSS</sequence>
<feature type="coiled-coil region" evidence="1">
    <location>
        <begin position="114"/>
        <end position="148"/>
    </location>
</feature>
<dbReference type="Proteomes" id="UP000823775">
    <property type="component" value="Unassembled WGS sequence"/>
</dbReference>
<name>A0ABS8T134_DATST</name>
<evidence type="ECO:0000256" key="1">
    <source>
        <dbReference type="SAM" id="Coils"/>
    </source>
</evidence>
<feature type="compositionally biased region" description="Basic and acidic residues" evidence="2">
    <location>
        <begin position="38"/>
        <end position="52"/>
    </location>
</feature>
<reference evidence="3 4" key="1">
    <citation type="journal article" date="2021" name="BMC Genomics">
        <title>Datura genome reveals duplications of psychoactive alkaloid biosynthetic genes and high mutation rate following tissue culture.</title>
        <authorList>
            <person name="Rajewski A."/>
            <person name="Carter-House D."/>
            <person name="Stajich J."/>
            <person name="Litt A."/>
        </authorList>
    </citation>
    <scope>NUCLEOTIDE SEQUENCE [LARGE SCALE GENOMIC DNA]</scope>
    <source>
        <strain evidence="3">AR-01</strain>
    </source>
</reference>
<keyword evidence="1" id="KW-0175">Coiled coil</keyword>
<feature type="compositionally biased region" description="Polar residues" evidence="2">
    <location>
        <begin position="84"/>
        <end position="106"/>
    </location>
</feature>
<accession>A0ABS8T134</accession>
<keyword evidence="4" id="KW-1185">Reference proteome</keyword>
<feature type="region of interest" description="Disordered" evidence="2">
    <location>
        <begin position="78"/>
        <end position="106"/>
    </location>
</feature>
<dbReference type="EMBL" id="JACEIK010000987">
    <property type="protein sequence ID" value="MCD7464701.1"/>
    <property type="molecule type" value="Genomic_DNA"/>
</dbReference>
<feature type="compositionally biased region" description="Low complexity" evidence="2">
    <location>
        <begin position="1"/>
        <end position="12"/>
    </location>
</feature>
<organism evidence="3 4">
    <name type="scientific">Datura stramonium</name>
    <name type="common">Jimsonweed</name>
    <name type="synonym">Common thornapple</name>
    <dbReference type="NCBI Taxonomy" id="4076"/>
    <lineage>
        <taxon>Eukaryota</taxon>
        <taxon>Viridiplantae</taxon>
        <taxon>Streptophyta</taxon>
        <taxon>Embryophyta</taxon>
        <taxon>Tracheophyta</taxon>
        <taxon>Spermatophyta</taxon>
        <taxon>Magnoliopsida</taxon>
        <taxon>eudicotyledons</taxon>
        <taxon>Gunneridae</taxon>
        <taxon>Pentapetalae</taxon>
        <taxon>asterids</taxon>
        <taxon>lamiids</taxon>
        <taxon>Solanales</taxon>
        <taxon>Solanaceae</taxon>
        <taxon>Solanoideae</taxon>
        <taxon>Datureae</taxon>
        <taxon>Datura</taxon>
    </lineage>
</organism>
<feature type="region of interest" description="Disordered" evidence="2">
    <location>
        <begin position="1"/>
        <end position="52"/>
    </location>
</feature>